<dbReference type="GO" id="GO:0030032">
    <property type="term" value="P:lamellipodium assembly"/>
    <property type="evidence" value="ECO:0007669"/>
    <property type="project" value="TreeGrafter"/>
</dbReference>
<dbReference type="CDD" id="cd09330">
    <property type="entry name" value="LIM4_abLIM"/>
    <property type="match status" value="1"/>
</dbReference>
<proteinExistence type="predicted"/>
<feature type="compositionally biased region" description="Polar residues" evidence="5">
    <location>
        <begin position="389"/>
        <end position="400"/>
    </location>
</feature>
<keyword evidence="2 4" id="KW-0862">Zinc</keyword>
<evidence type="ECO:0000259" key="6">
    <source>
        <dbReference type="PROSITE" id="PS50023"/>
    </source>
</evidence>
<dbReference type="CDD" id="cd09327">
    <property type="entry name" value="LIM1_abLIM"/>
    <property type="match status" value="1"/>
</dbReference>
<reference evidence="8" key="1">
    <citation type="submission" date="2025-08" db="UniProtKB">
        <authorList>
            <consortium name="RefSeq"/>
        </authorList>
    </citation>
    <scope>IDENTIFICATION</scope>
</reference>
<name>A0A383ZDR5_BALAC</name>
<dbReference type="PANTHER" id="PTHR24213:SF18">
    <property type="entry name" value="ACTIN-BINDING LIM PROTEIN 1"/>
    <property type="match status" value="1"/>
</dbReference>
<evidence type="ECO:0000256" key="2">
    <source>
        <dbReference type="ARBA" id="ARBA00022833"/>
    </source>
</evidence>
<dbReference type="CTD" id="3983"/>
<dbReference type="InterPro" id="IPR032402">
    <property type="entry name" value="AbLIM_anchor"/>
</dbReference>
<evidence type="ECO:0000313" key="8">
    <source>
        <dbReference type="RefSeq" id="XP_007173196.2"/>
    </source>
</evidence>
<dbReference type="SUPFAM" id="SSF57716">
    <property type="entry name" value="Glucocorticoid receptor-like (DNA-binding domain)"/>
    <property type="match status" value="6"/>
</dbReference>
<dbReference type="CDD" id="cd09329">
    <property type="entry name" value="LIM3_abLIM"/>
    <property type="match status" value="1"/>
</dbReference>
<keyword evidence="7" id="KW-1185">Reference proteome</keyword>
<dbReference type="GO" id="GO:0005737">
    <property type="term" value="C:cytoplasm"/>
    <property type="evidence" value="ECO:0007669"/>
    <property type="project" value="UniProtKB-SubCell"/>
</dbReference>
<gene>
    <name evidence="8" type="primary">ABLIM1</name>
</gene>
<dbReference type="AlphaFoldDB" id="A0A383ZDR5"/>
<feature type="domain" description="LIM zinc-binding" evidence="6">
    <location>
        <begin position="95"/>
        <end position="154"/>
    </location>
</feature>
<dbReference type="Gene3D" id="2.10.110.10">
    <property type="entry name" value="Cysteine Rich Protein"/>
    <property type="match status" value="4"/>
</dbReference>
<protein>
    <submittedName>
        <fullName evidence="8">Actin-binding LIM protein 1 isoform X6</fullName>
    </submittedName>
</protein>
<feature type="region of interest" description="Disordered" evidence="5">
    <location>
        <begin position="380"/>
        <end position="475"/>
    </location>
</feature>
<feature type="region of interest" description="Disordered" evidence="5">
    <location>
        <begin position="309"/>
        <end position="334"/>
    </location>
</feature>
<dbReference type="Proteomes" id="UP001652580">
    <property type="component" value="Chromosome 16"/>
</dbReference>
<dbReference type="PROSITE" id="PS00478">
    <property type="entry name" value="LIM_DOMAIN_1"/>
    <property type="match status" value="3"/>
</dbReference>
<evidence type="ECO:0000256" key="3">
    <source>
        <dbReference type="ARBA" id="ARBA00023038"/>
    </source>
</evidence>
<dbReference type="GO" id="GO:0007010">
    <property type="term" value="P:cytoskeleton organization"/>
    <property type="evidence" value="ECO:0007669"/>
    <property type="project" value="InterPro"/>
</dbReference>
<feature type="domain" description="LIM zinc-binding" evidence="6">
    <location>
        <begin position="35"/>
        <end position="94"/>
    </location>
</feature>
<evidence type="ECO:0000256" key="1">
    <source>
        <dbReference type="ARBA" id="ARBA00022723"/>
    </source>
</evidence>
<feature type="compositionally biased region" description="Polar residues" evidence="5">
    <location>
        <begin position="309"/>
        <end position="331"/>
    </location>
</feature>
<accession>A0A383ZDR5</accession>
<dbReference type="GO" id="GO:0060271">
    <property type="term" value="P:cilium assembly"/>
    <property type="evidence" value="ECO:0007669"/>
    <property type="project" value="TreeGrafter"/>
</dbReference>
<feature type="domain" description="LIM zinc-binding" evidence="6">
    <location>
        <begin position="162"/>
        <end position="221"/>
    </location>
</feature>
<dbReference type="GO" id="GO:0001725">
    <property type="term" value="C:stress fiber"/>
    <property type="evidence" value="ECO:0007669"/>
    <property type="project" value="TreeGrafter"/>
</dbReference>
<dbReference type="Pfam" id="PF00412">
    <property type="entry name" value="LIM"/>
    <property type="match status" value="4"/>
</dbReference>
<dbReference type="GO" id="GO:0046872">
    <property type="term" value="F:metal ion binding"/>
    <property type="evidence" value="ECO:0007669"/>
    <property type="project" value="UniProtKB-KW"/>
</dbReference>
<feature type="compositionally biased region" description="Polar residues" evidence="5">
    <location>
        <begin position="415"/>
        <end position="440"/>
    </location>
</feature>
<evidence type="ECO:0000256" key="5">
    <source>
        <dbReference type="SAM" id="MobiDB-lite"/>
    </source>
</evidence>
<dbReference type="InterPro" id="IPR001781">
    <property type="entry name" value="Znf_LIM"/>
</dbReference>
<keyword evidence="1 4" id="KW-0479">Metal-binding</keyword>
<dbReference type="CDD" id="cd09328">
    <property type="entry name" value="LIM2_abLIM"/>
    <property type="match status" value="1"/>
</dbReference>
<dbReference type="Pfam" id="PF16182">
    <property type="entry name" value="AbLIM_anchor"/>
    <property type="match status" value="1"/>
</dbReference>
<sequence>MTWEPIELMDPHHILEDSQVAHPQDPHHPSEKPVIHCHKCGEPCKGEVLRVQTKHFHIKCFTCKVCGCDLAQGGFFIKNGEYLCTLDYQRMYGTRCHGCGDFVEGEVVTALGKTYHPNCFACTICKRPFPPGDRVTFNGRDCLCQLCAQPMSSSPKEASCSGNCAGCGRDIKNGQALLALEKQWHLGCFKCKSCGKVLTGEYISKDGAPYCEKDYQGLFGVKCEACHQFITGKVLEAGDKHYHPSCARCSRCNQMFTEGEEMYLQGSTVWHPDCKQSTKTEEKLRPRNIRRSPSDFFYPKSLIRRTGWSPSLQPTRTSSESIYSRAGSSIPGSPGHTIYAKVDNEILDYKDLAAIPKVKAIYDIERPDLITYEPFYSSGYDDRQERQSLGESPRTLSPTPSAEGYQDGRDRMIHRSTSQGSINSPVYSRHSYTPTTSRSPQHFHRPGNEPSSGRNSPLPYRPDSRPVTPTYAQAPKHFHVPDQGINIYRKPPIYKQHAALAAQSKSSEDIIKFSKFPAAQAPDPSEIPKIEMDHWPGPPSLAAIGADMRRRSSGREEDDEELLRRRQLQEEQLMKLNSGLGQLILKEEMEKERESRERSSLAAGRYDSSINSASHALSSKTSSLPGYGKNGLHRPVSTDFAQYNSYGDVSGGVRDYQVWNTVFLKLATPAKQPFFTIQTRSSAAPGKGFC</sequence>
<dbReference type="RefSeq" id="XP_007173196.2">
    <property type="nucleotide sequence ID" value="XM_007173134.3"/>
</dbReference>
<dbReference type="PANTHER" id="PTHR24213">
    <property type="entry name" value="ACTIN-BINDING LIM PROTEIN"/>
    <property type="match status" value="1"/>
</dbReference>
<evidence type="ECO:0000313" key="7">
    <source>
        <dbReference type="Proteomes" id="UP001652580"/>
    </source>
</evidence>
<keyword evidence="3 4" id="KW-0440">LIM domain</keyword>
<dbReference type="GeneID" id="103017338"/>
<dbReference type="GO" id="GO:0051015">
    <property type="term" value="F:actin filament binding"/>
    <property type="evidence" value="ECO:0007669"/>
    <property type="project" value="TreeGrafter"/>
</dbReference>
<evidence type="ECO:0000256" key="4">
    <source>
        <dbReference type="PROSITE-ProRule" id="PRU00125"/>
    </source>
</evidence>
<dbReference type="SMART" id="SM00132">
    <property type="entry name" value="LIM"/>
    <property type="match status" value="4"/>
</dbReference>
<dbReference type="InterPro" id="IPR051618">
    <property type="entry name" value="Actin-binding_LIM"/>
</dbReference>
<organism evidence="7 8">
    <name type="scientific">Balaenoptera acutorostrata</name>
    <name type="common">Common minke whale</name>
    <name type="synonym">Balaena rostrata</name>
    <dbReference type="NCBI Taxonomy" id="9767"/>
    <lineage>
        <taxon>Eukaryota</taxon>
        <taxon>Metazoa</taxon>
        <taxon>Chordata</taxon>
        <taxon>Craniata</taxon>
        <taxon>Vertebrata</taxon>
        <taxon>Euteleostomi</taxon>
        <taxon>Mammalia</taxon>
        <taxon>Eutheria</taxon>
        <taxon>Laurasiatheria</taxon>
        <taxon>Artiodactyla</taxon>
        <taxon>Whippomorpha</taxon>
        <taxon>Cetacea</taxon>
        <taxon>Mysticeti</taxon>
        <taxon>Balaenopteridae</taxon>
        <taxon>Balaenoptera</taxon>
    </lineage>
</organism>
<dbReference type="PROSITE" id="PS50023">
    <property type="entry name" value="LIM_DOMAIN_2"/>
    <property type="match status" value="3"/>
</dbReference>